<sequence length="578" mass="62909">MQSHTPGTRFMKSVLLASLAALIVLPAHAQSSTSSNSYQIGSSLEATADPTVPRPHTKPCVVTLLSDEAFGDYSNKPFTYTPPSKCPGPWAKVVFTGDLSIDAGVQYDRTGNIFLGNVDIYFGTTAEPLQNQTNTWHVERDLTDYSALFKSSQSGFAAIYNIVEPGLNSFIHGTFNLEFYPADFANPAPRTFDAVLPIPNNSNGTFAIDTANPVLSQSFTLPTNIESAYLDVFAQSQNSSGEEQWFFCVPTSLAPTLGDCQDTSFREVEVAIDGTPAGVAPVFPWIYTGGLDPYLWTPIPGVQTLNFKPYRIDLTPFAGQLSDGQQHTIGISVYNAYSWFSTDAVLLLNEDHGSKKITGEVTKNTLTAPNPTVDNTVSINSSGIGGGTITTTNSHNFTISGYINTSHGRVVSTVDEVVNFKNVTNISLTTTPAEIQDEVQTSTVDAKTTTQEGPFFTTEETHVSYPFTINLSDTFLSSGDVPQVTSIDQKYAVDHKRTFEGFPIFESHVSNEVTTQDSTEYVLSNGGYYLGPSTGQSSKQTYIYHDSNGGCYNRTITAANLELTNVKDQKDCHDYRVR</sequence>
<gene>
    <name evidence="3" type="ORF">ACFPT7_14650</name>
</gene>
<comment type="caution">
    <text evidence="3">The sequence shown here is derived from an EMBL/GenBank/DDBJ whole genome shotgun (WGS) entry which is preliminary data.</text>
</comment>
<dbReference type="PANTHER" id="PTHR31104">
    <property type="entry name" value="PEPTIDE-N4-(N-ACETYL-BETA-GLUCOSAMINYL)ASPARAGINE AMIDASE A PROTEIN"/>
    <property type="match status" value="1"/>
</dbReference>
<evidence type="ECO:0000313" key="3">
    <source>
        <dbReference type="EMBL" id="MFC5863543.1"/>
    </source>
</evidence>
<dbReference type="Pfam" id="PF12222">
    <property type="entry name" value="PNGaseA"/>
    <property type="match status" value="1"/>
</dbReference>
<evidence type="ECO:0000259" key="2">
    <source>
        <dbReference type="Pfam" id="PF12222"/>
    </source>
</evidence>
<organism evidence="3 4">
    <name type="scientific">Acidicapsa dinghuensis</name>
    <dbReference type="NCBI Taxonomy" id="2218256"/>
    <lineage>
        <taxon>Bacteria</taxon>
        <taxon>Pseudomonadati</taxon>
        <taxon>Acidobacteriota</taxon>
        <taxon>Terriglobia</taxon>
        <taxon>Terriglobales</taxon>
        <taxon>Acidobacteriaceae</taxon>
        <taxon>Acidicapsa</taxon>
    </lineage>
</organism>
<feature type="signal peptide" evidence="1">
    <location>
        <begin position="1"/>
        <end position="29"/>
    </location>
</feature>
<dbReference type="Proteomes" id="UP001596091">
    <property type="component" value="Unassembled WGS sequence"/>
</dbReference>
<accession>A0ABW1EJG5</accession>
<proteinExistence type="predicted"/>
<dbReference type="EMBL" id="JBHSPH010000005">
    <property type="protein sequence ID" value="MFC5863543.1"/>
    <property type="molecule type" value="Genomic_DNA"/>
</dbReference>
<name>A0ABW1EJG5_9BACT</name>
<dbReference type="RefSeq" id="WP_263340279.1">
    <property type="nucleotide sequence ID" value="NZ_JAGSYH010000005.1"/>
</dbReference>
<keyword evidence="1" id="KW-0732">Signal</keyword>
<dbReference type="InterPro" id="IPR021102">
    <property type="entry name" value="PNGase_A"/>
</dbReference>
<evidence type="ECO:0000313" key="4">
    <source>
        <dbReference type="Proteomes" id="UP001596091"/>
    </source>
</evidence>
<reference evidence="4" key="1">
    <citation type="journal article" date="2019" name="Int. J. Syst. Evol. Microbiol.">
        <title>The Global Catalogue of Microorganisms (GCM) 10K type strain sequencing project: providing services to taxonomists for standard genome sequencing and annotation.</title>
        <authorList>
            <consortium name="The Broad Institute Genomics Platform"/>
            <consortium name="The Broad Institute Genome Sequencing Center for Infectious Disease"/>
            <person name="Wu L."/>
            <person name="Ma J."/>
        </authorList>
    </citation>
    <scope>NUCLEOTIDE SEQUENCE [LARGE SCALE GENOMIC DNA]</scope>
    <source>
        <strain evidence="4">JCM 4087</strain>
    </source>
</reference>
<dbReference type="InterPro" id="IPR056948">
    <property type="entry name" value="PNGaseA_N"/>
</dbReference>
<feature type="domain" description="Peptide N-acetyl-beta-D-glucosaminyl asparaginase amidase A N-terminal" evidence="2">
    <location>
        <begin position="57"/>
        <end position="338"/>
    </location>
</feature>
<evidence type="ECO:0000256" key="1">
    <source>
        <dbReference type="SAM" id="SignalP"/>
    </source>
</evidence>
<feature type="chain" id="PRO_5045810644" evidence="1">
    <location>
        <begin position="30"/>
        <end position="578"/>
    </location>
</feature>
<protein>
    <submittedName>
        <fullName evidence="3">Peptide-N4-asparagine amidase</fullName>
    </submittedName>
</protein>
<keyword evidence="4" id="KW-1185">Reference proteome</keyword>